<proteinExistence type="predicted"/>
<dbReference type="Gene3D" id="3.40.50.1980">
    <property type="entry name" value="Nitrogenase molybdenum iron protein domain"/>
    <property type="match status" value="2"/>
</dbReference>
<evidence type="ECO:0000259" key="1">
    <source>
        <dbReference type="PROSITE" id="PS50983"/>
    </source>
</evidence>
<reference evidence="2 3" key="1">
    <citation type="submission" date="2018-01" db="EMBL/GenBank/DDBJ databases">
        <title>Complete genome sequence of Salinigranum rubrum GX10T, an extremely halophilic archaeon isolated from a marine solar saltern.</title>
        <authorList>
            <person name="Han S."/>
        </authorList>
    </citation>
    <scope>NUCLEOTIDE SEQUENCE [LARGE SCALE GENOMIC DNA]</scope>
    <source>
        <strain evidence="2 3">GX10</strain>
    </source>
</reference>
<feature type="domain" description="Fe/B12 periplasmic-binding" evidence="1">
    <location>
        <begin position="2"/>
        <end position="286"/>
    </location>
</feature>
<organism evidence="2 3">
    <name type="scientific">Salinigranum rubrum</name>
    <dbReference type="NCBI Taxonomy" id="755307"/>
    <lineage>
        <taxon>Archaea</taxon>
        <taxon>Methanobacteriati</taxon>
        <taxon>Methanobacteriota</taxon>
        <taxon>Stenosarchaea group</taxon>
        <taxon>Halobacteria</taxon>
        <taxon>Halobacteriales</taxon>
        <taxon>Haloferacaceae</taxon>
        <taxon>Salinigranum</taxon>
    </lineage>
</organism>
<dbReference type="PROSITE" id="PS50983">
    <property type="entry name" value="FE_B12_PBP"/>
    <property type="match status" value="1"/>
</dbReference>
<protein>
    <submittedName>
        <fullName evidence="2">Cobalamin-binding protein</fullName>
    </submittedName>
</protein>
<dbReference type="SUPFAM" id="SSF53807">
    <property type="entry name" value="Helical backbone' metal receptor"/>
    <property type="match status" value="1"/>
</dbReference>
<gene>
    <name evidence="2" type="ORF">C2R22_14655</name>
</gene>
<keyword evidence="3" id="KW-1185">Reference proteome</keyword>
<dbReference type="PANTHER" id="PTHR42860:SF1">
    <property type="entry name" value="VITAMIN B12-BINDING PROTEIN"/>
    <property type="match status" value="1"/>
</dbReference>
<dbReference type="KEGG" id="srub:C2R22_14655"/>
<dbReference type="AlphaFoldDB" id="A0A2I8VLD0"/>
<evidence type="ECO:0000313" key="2">
    <source>
        <dbReference type="EMBL" id="AUV82732.1"/>
    </source>
</evidence>
<dbReference type="GeneID" id="35593357"/>
<name>A0A2I8VLD0_9EURY</name>
<dbReference type="InterPro" id="IPR002491">
    <property type="entry name" value="ABC_transptr_periplasmic_BD"/>
</dbReference>
<dbReference type="Proteomes" id="UP000236584">
    <property type="component" value="Chromosome"/>
</dbReference>
<accession>A0A2I8VLD0</accession>
<dbReference type="PANTHER" id="PTHR42860">
    <property type="entry name" value="VITAMIN B12-BINDING PROTEIN"/>
    <property type="match status" value="1"/>
</dbReference>
<evidence type="ECO:0000313" key="3">
    <source>
        <dbReference type="Proteomes" id="UP000236584"/>
    </source>
</evidence>
<dbReference type="CDD" id="cd01144">
    <property type="entry name" value="BtuF"/>
    <property type="match status" value="1"/>
</dbReference>
<dbReference type="OrthoDB" id="9784at2157"/>
<dbReference type="InterPro" id="IPR051030">
    <property type="entry name" value="Vitamin_B12-ABC_binding"/>
</dbReference>
<dbReference type="RefSeq" id="WP_103426421.1">
    <property type="nucleotide sequence ID" value="NZ_CP026309.1"/>
</dbReference>
<dbReference type="EMBL" id="CP026309">
    <property type="protein sequence ID" value="AUV82732.1"/>
    <property type="molecule type" value="Genomic_DNA"/>
</dbReference>
<sequence length="305" mass="33059">MRVVSLLPSATEICCALGVDPVGVTHECDYPPRVREAPTVVRSRIDTDGSSHAIDDEVQASLSEGGVYDLDADRLRDLAPDVVVTQGLCDVCAVDESVVRGTLADLALDADLVATHPHSLADVFDDIERLGGVLGRADAASDLLADLRERVDAVRARVPSDDDRPTATVLDWLDPVMVSGHWVPELVECAGGRFELGTAGAESGPVEWERVRETDPEVLVVAPCGFGVDRTRETLSDLTARPGWDDLRAVREGRVYVVDGNHYVNRPGPRLVDTLEAFAWTLHPDRFDRPPAGMVERLSPARESV</sequence>
<dbReference type="Pfam" id="PF01497">
    <property type="entry name" value="Peripla_BP_2"/>
    <property type="match status" value="1"/>
</dbReference>